<organism evidence="8 9">
    <name type="scientific">Candidatus Anoxymicrobium japonicum</name>
    <dbReference type="NCBI Taxonomy" id="2013648"/>
    <lineage>
        <taxon>Bacteria</taxon>
        <taxon>Bacillati</taxon>
        <taxon>Actinomycetota</taxon>
        <taxon>Candidatus Geothermincolia</taxon>
        <taxon>Candidatus Geothermincolales</taxon>
        <taxon>Candidatus Anoxymicrobiaceae</taxon>
        <taxon>Candidatus Anoxymicrobium</taxon>
    </lineage>
</organism>
<dbReference type="NCBIfam" id="TIGR01951">
    <property type="entry name" value="nusB"/>
    <property type="match status" value="1"/>
</dbReference>
<gene>
    <name evidence="6 8" type="primary">nusB</name>
    <name evidence="8" type="ORF">CVT63_01260</name>
</gene>
<dbReference type="HAMAP" id="MF_00073">
    <property type="entry name" value="NusB"/>
    <property type="match status" value="1"/>
</dbReference>
<dbReference type="Pfam" id="PF01029">
    <property type="entry name" value="NusB"/>
    <property type="match status" value="1"/>
</dbReference>
<evidence type="ECO:0000313" key="8">
    <source>
        <dbReference type="EMBL" id="PKQ28706.1"/>
    </source>
</evidence>
<reference evidence="8 9" key="1">
    <citation type="journal article" date="2017" name="ISME J.">
        <title>Potential for microbial H2 and metal transformations associated with novel bacteria and archaea in deep terrestrial subsurface sediments.</title>
        <authorList>
            <person name="Hernsdorf A.W."/>
            <person name="Amano Y."/>
            <person name="Miyakawa K."/>
            <person name="Ise K."/>
            <person name="Suzuki Y."/>
            <person name="Anantharaman K."/>
            <person name="Probst A."/>
            <person name="Burstein D."/>
            <person name="Thomas B.C."/>
            <person name="Banfield J.F."/>
        </authorList>
    </citation>
    <scope>NUCLEOTIDE SEQUENCE [LARGE SCALE GENOMIC DNA]</scope>
    <source>
        <strain evidence="8">HGW-Actinobacteria-3</strain>
    </source>
</reference>
<accession>A0A2N3G7L2</accession>
<name>A0A2N3G7L2_9ACTN</name>
<dbReference type="GO" id="GO:0031564">
    <property type="term" value="P:transcription antitermination"/>
    <property type="evidence" value="ECO:0007669"/>
    <property type="project" value="UniProtKB-KW"/>
</dbReference>
<dbReference type="PANTHER" id="PTHR11078">
    <property type="entry name" value="N UTILIZATION SUBSTANCE PROTEIN B-RELATED"/>
    <property type="match status" value="1"/>
</dbReference>
<dbReference type="InterPro" id="IPR011605">
    <property type="entry name" value="NusB_fam"/>
</dbReference>
<dbReference type="InterPro" id="IPR035926">
    <property type="entry name" value="NusB-like_sf"/>
</dbReference>
<dbReference type="GO" id="GO:0006353">
    <property type="term" value="P:DNA-templated transcription termination"/>
    <property type="evidence" value="ECO:0007669"/>
    <property type="project" value="UniProtKB-UniRule"/>
</dbReference>
<dbReference type="InterPro" id="IPR006027">
    <property type="entry name" value="NusB_RsmB_TIM44"/>
</dbReference>
<evidence type="ECO:0000256" key="3">
    <source>
        <dbReference type="ARBA" id="ARBA00022884"/>
    </source>
</evidence>
<keyword evidence="3 6" id="KW-0694">RNA-binding</keyword>
<dbReference type="AlphaFoldDB" id="A0A2N3G7L2"/>
<evidence type="ECO:0000313" key="9">
    <source>
        <dbReference type="Proteomes" id="UP000233654"/>
    </source>
</evidence>
<evidence type="ECO:0000259" key="7">
    <source>
        <dbReference type="Pfam" id="PF01029"/>
    </source>
</evidence>
<dbReference type="PANTHER" id="PTHR11078:SF3">
    <property type="entry name" value="ANTITERMINATION NUSB DOMAIN-CONTAINING PROTEIN"/>
    <property type="match status" value="1"/>
</dbReference>
<dbReference type="SUPFAM" id="SSF48013">
    <property type="entry name" value="NusB-like"/>
    <property type="match status" value="1"/>
</dbReference>
<feature type="domain" description="NusB/RsmB/TIM44" evidence="7">
    <location>
        <begin position="12"/>
        <end position="133"/>
    </location>
</feature>
<dbReference type="GO" id="GO:0003723">
    <property type="term" value="F:RNA binding"/>
    <property type="evidence" value="ECO:0007669"/>
    <property type="project" value="UniProtKB-UniRule"/>
</dbReference>
<keyword evidence="2 6" id="KW-0889">Transcription antitermination</keyword>
<proteinExistence type="inferred from homology"/>
<evidence type="ECO:0000256" key="6">
    <source>
        <dbReference type="HAMAP-Rule" id="MF_00073"/>
    </source>
</evidence>
<dbReference type="Gene3D" id="1.10.940.10">
    <property type="entry name" value="NusB-like"/>
    <property type="match status" value="1"/>
</dbReference>
<keyword evidence="5 6" id="KW-0804">Transcription</keyword>
<sequence length="144" mass="16212">MVSRGQSSRGHQRKYALRVLFEMDSNRTTVREVMDGKRRAGEDGPGDLAIELIEGVVRHLPEFDDIIGRYAEGWDIERMPGVDRNIIRMALYELFFTDIPPGATINEAVELAKVYSTDESGKFVNGVLGRVTRDREEGKLSLPS</sequence>
<evidence type="ECO:0000256" key="2">
    <source>
        <dbReference type="ARBA" id="ARBA00022814"/>
    </source>
</evidence>
<evidence type="ECO:0000256" key="5">
    <source>
        <dbReference type="ARBA" id="ARBA00023163"/>
    </source>
</evidence>
<comment type="function">
    <text evidence="6">Involved in transcription antitermination. Required for transcription of ribosomal RNA (rRNA) genes. Binds specifically to the boxA antiterminator sequence of the ribosomal RNA (rrn) operons.</text>
</comment>
<comment type="similarity">
    <text evidence="1 6">Belongs to the NusB family.</text>
</comment>
<protein>
    <recommendedName>
        <fullName evidence="6">Transcription antitermination protein NusB</fullName>
    </recommendedName>
    <alternativeName>
        <fullName evidence="6">Antitermination factor NusB</fullName>
    </alternativeName>
</protein>
<comment type="caution">
    <text evidence="8">The sequence shown here is derived from an EMBL/GenBank/DDBJ whole genome shotgun (WGS) entry which is preliminary data.</text>
</comment>
<dbReference type="GO" id="GO:0005829">
    <property type="term" value="C:cytosol"/>
    <property type="evidence" value="ECO:0007669"/>
    <property type="project" value="TreeGrafter"/>
</dbReference>
<dbReference type="Proteomes" id="UP000233654">
    <property type="component" value="Unassembled WGS sequence"/>
</dbReference>
<dbReference type="EMBL" id="PHEX01000007">
    <property type="protein sequence ID" value="PKQ28706.1"/>
    <property type="molecule type" value="Genomic_DNA"/>
</dbReference>
<keyword evidence="4 6" id="KW-0805">Transcription regulation</keyword>
<evidence type="ECO:0000256" key="4">
    <source>
        <dbReference type="ARBA" id="ARBA00023015"/>
    </source>
</evidence>
<evidence type="ECO:0000256" key="1">
    <source>
        <dbReference type="ARBA" id="ARBA00005952"/>
    </source>
</evidence>